<feature type="domain" description="BED-type" evidence="9">
    <location>
        <begin position="42"/>
        <end position="78"/>
    </location>
</feature>
<protein>
    <submittedName>
        <fullName evidence="10">4349_t:CDS:1</fullName>
    </submittedName>
</protein>
<dbReference type="InterPro" id="IPR052035">
    <property type="entry name" value="ZnF_BED_domain_contain"/>
</dbReference>
<dbReference type="SMART" id="SM00614">
    <property type="entry name" value="ZnF_BED"/>
    <property type="match status" value="1"/>
</dbReference>
<evidence type="ECO:0000256" key="8">
    <source>
        <dbReference type="SAM" id="MobiDB-lite"/>
    </source>
</evidence>
<feature type="region of interest" description="Disordered" evidence="8">
    <location>
        <begin position="1"/>
        <end position="25"/>
    </location>
</feature>
<dbReference type="GO" id="GO:0005634">
    <property type="term" value="C:nucleus"/>
    <property type="evidence" value="ECO:0007669"/>
    <property type="project" value="UniProtKB-SubCell"/>
</dbReference>
<dbReference type="InterPro" id="IPR003656">
    <property type="entry name" value="Znf_BED"/>
</dbReference>
<evidence type="ECO:0000313" key="10">
    <source>
        <dbReference type="EMBL" id="CAG8820690.1"/>
    </source>
</evidence>
<evidence type="ECO:0000259" key="9">
    <source>
        <dbReference type="Pfam" id="PF02892"/>
    </source>
</evidence>
<dbReference type="InterPro" id="IPR036236">
    <property type="entry name" value="Znf_C2H2_sf"/>
</dbReference>
<keyword evidence="6" id="KW-0804">Transcription</keyword>
<dbReference type="GO" id="GO:0003677">
    <property type="term" value="F:DNA binding"/>
    <property type="evidence" value="ECO:0007669"/>
    <property type="project" value="InterPro"/>
</dbReference>
<evidence type="ECO:0000256" key="1">
    <source>
        <dbReference type="ARBA" id="ARBA00004123"/>
    </source>
</evidence>
<dbReference type="InterPro" id="IPR012337">
    <property type="entry name" value="RNaseH-like_sf"/>
</dbReference>
<feature type="compositionally biased region" description="Low complexity" evidence="8">
    <location>
        <begin position="8"/>
        <end position="25"/>
    </location>
</feature>
<dbReference type="OrthoDB" id="1607513at2759"/>
<comment type="caution">
    <text evidence="10">The sequence shown here is derived from an EMBL/GenBank/DDBJ whole genome shotgun (WGS) entry which is preliminary data.</text>
</comment>
<dbReference type="PANTHER" id="PTHR46481">
    <property type="entry name" value="ZINC FINGER BED DOMAIN-CONTAINING PROTEIN 4"/>
    <property type="match status" value="1"/>
</dbReference>
<sequence>HENHKDNNINIINPSNSTSTSLAQSSSTTTNLPVVSKYDKDFFFLTEQQKAQCKYCKMMLSFKKENGTSHLKRHLSTCRSYLKLLANEASLAKLTKGQTQLKFNFLNEQPNLKDSTRTDIANMIIRDELIFQFVEGQGFHNFIYRLLSNFTISADTIKQDIMKTYDKRKLLIKEILLNSKGKISLTCDLWTSSQQLGYIAITAHFLNINWNLISILISFRLIPFPHFGINIANSIKDETDKYCITNK</sequence>
<proteinExistence type="predicted"/>
<keyword evidence="5" id="KW-0805">Transcription regulation</keyword>
<keyword evidence="11" id="KW-1185">Reference proteome</keyword>
<evidence type="ECO:0000256" key="4">
    <source>
        <dbReference type="ARBA" id="ARBA00022833"/>
    </source>
</evidence>
<name>A0A9N9KDI3_9GLOM</name>
<dbReference type="EMBL" id="CAJVQA010049545">
    <property type="protein sequence ID" value="CAG8820690.1"/>
    <property type="molecule type" value="Genomic_DNA"/>
</dbReference>
<dbReference type="PANTHER" id="PTHR46481:SF10">
    <property type="entry name" value="ZINC FINGER BED DOMAIN-CONTAINING PROTEIN 39"/>
    <property type="match status" value="1"/>
</dbReference>
<evidence type="ECO:0000256" key="6">
    <source>
        <dbReference type="ARBA" id="ARBA00023163"/>
    </source>
</evidence>
<feature type="non-terminal residue" evidence="10">
    <location>
        <position position="1"/>
    </location>
</feature>
<dbReference type="Proteomes" id="UP000789759">
    <property type="component" value="Unassembled WGS sequence"/>
</dbReference>
<evidence type="ECO:0000313" key="11">
    <source>
        <dbReference type="Proteomes" id="UP000789759"/>
    </source>
</evidence>
<dbReference type="SUPFAM" id="SSF57667">
    <property type="entry name" value="beta-beta-alpha zinc fingers"/>
    <property type="match status" value="1"/>
</dbReference>
<feature type="non-terminal residue" evidence="10">
    <location>
        <position position="247"/>
    </location>
</feature>
<evidence type="ECO:0000256" key="5">
    <source>
        <dbReference type="ARBA" id="ARBA00023015"/>
    </source>
</evidence>
<reference evidence="10" key="1">
    <citation type="submission" date="2021-06" db="EMBL/GenBank/DDBJ databases">
        <authorList>
            <person name="Kallberg Y."/>
            <person name="Tangrot J."/>
            <person name="Rosling A."/>
        </authorList>
    </citation>
    <scope>NUCLEOTIDE SEQUENCE</scope>
    <source>
        <strain evidence="10">FL966</strain>
    </source>
</reference>
<keyword evidence="4" id="KW-0862">Zinc</keyword>
<accession>A0A9N9KDI3</accession>
<keyword evidence="2" id="KW-0479">Metal-binding</keyword>
<dbReference type="SUPFAM" id="SSF53098">
    <property type="entry name" value="Ribonuclease H-like"/>
    <property type="match status" value="1"/>
</dbReference>
<dbReference type="AlphaFoldDB" id="A0A9N9KDI3"/>
<dbReference type="GO" id="GO:0009791">
    <property type="term" value="P:post-embryonic development"/>
    <property type="evidence" value="ECO:0007669"/>
    <property type="project" value="UniProtKB-ARBA"/>
</dbReference>
<comment type="subcellular location">
    <subcellularLocation>
        <location evidence="1">Nucleus</location>
    </subcellularLocation>
</comment>
<organism evidence="10 11">
    <name type="scientific">Cetraspora pellucida</name>
    <dbReference type="NCBI Taxonomy" id="1433469"/>
    <lineage>
        <taxon>Eukaryota</taxon>
        <taxon>Fungi</taxon>
        <taxon>Fungi incertae sedis</taxon>
        <taxon>Mucoromycota</taxon>
        <taxon>Glomeromycotina</taxon>
        <taxon>Glomeromycetes</taxon>
        <taxon>Diversisporales</taxon>
        <taxon>Gigasporaceae</taxon>
        <taxon>Cetraspora</taxon>
    </lineage>
</organism>
<evidence type="ECO:0000256" key="3">
    <source>
        <dbReference type="ARBA" id="ARBA00022771"/>
    </source>
</evidence>
<gene>
    <name evidence="10" type="ORF">CPELLU_LOCUS19656</name>
</gene>
<evidence type="ECO:0000256" key="7">
    <source>
        <dbReference type="ARBA" id="ARBA00023242"/>
    </source>
</evidence>
<dbReference type="GO" id="GO:0008270">
    <property type="term" value="F:zinc ion binding"/>
    <property type="evidence" value="ECO:0007669"/>
    <property type="project" value="UniProtKB-KW"/>
</dbReference>
<keyword evidence="3" id="KW-0863">Zinc-finger</keyword>
<dbReference type="Pfam" id="PF02892">
    <property type="entry name" value="zf-BED"/>
    <property type="match status" value="1"/>
</dbReference>
<keyword evidence="7" id="KW-0539">Nucleus</keyword>
<evidence type="ECO:0000256" key="2">
    <source>
        <dbReference type="ARBA" id="ARBA00022723"/>
    </source>
</evidence>